<dbReference type="Pfam" id="PF09912">
    <property type="entry name" value="DUF2141"/>
    <property type="match status" value="1"/>
</dbReference>
<evidence type="ECO:0000313" key="3">
    <source>
        <dbReference type="Proteomes" id="UP000241421"/>
    </source>
</evidence>
<organism evidence="2 3">
    <name type="scientific">Massilia glaciei</name>
    <dbReference type="NCBI Taxonomy" id="1524097"/>
    <lineage>
        <taxon>Bacteria</taxon>
        <taxon>Pseudomonadati</taxon>
        <taxon>Pseudomonadota</taxon>
        <taxon>Betaproteobacteria</taxon>
        <taxon>Burkholderiales</taxon>
        <taxon>Oxalobacteraceae</taxon>
        <taxon>Telluria group</taxon>
        <taxon>Massilia</taxon>
    </lineage>
</organism>
<keyword evidence="1" id="KW-0732">Signal</keyword>
<dbReference type="EMBL" id="PXWF02000182">
    <property type="protein sequence ID" value="PWF48546.1"/>
    <property type="molecule type" value="Genomic_DNA"/>
</dbReference>
<keyword evidence="3" id="KW-1185">Reference proteome</keyword>
<reference evidence="2 3" key="1">
    <citation type="submission" date="2018-04" db="EMBL/GenBank/DDBJ databases">
        <title>Massilia violaceinigra sp. nov., a novel purple-pigmented bacterium isolated from Tianshan glacier, Xinjiang, China.</title>
        <authorList>
            <person name="Wang H."/>
        </authorList>
    </citation>
    <scope>NUCLEOTIDE SEQUENCE [LARGE SCALE GENOMIC DNA]</scope>
    <source>
        <strain evidence="2 3">B448-2</strain>
    </source>
</reference>
<evidence type="ECO:0000313" key="2">
    <source>
        <dbReference type="EMBL" id="PWF48546.1"/>
    </source>
</evidence>
<feature type="signal peptide" evidence="1">
    <location>
        <begin position="1"/>
        <end position="26"/>
    </location>
</feature>
<dbReference type="Proteomes" id="UP000241421">
    <property type="component" value="Unassembled WGS sequence"/>
</dbReference>
<sequence>MNHSIHNIIRTIFCSAALATCGLASAADLTIHVDDVKSAAGNLMVAVYNAEGTFLKAAPAGVGGAPAAVGSNVVVIKNLPAGEYAFAVYHDANGNGKMDKNMIGIPTEDYGFSNNAMGKMGPPSYDAAKFALAEAGGTVRVSLK</sequence>
<feature type="chain" id="PRO_5015402314" evidence="1">
    <location>
        <begin position="27"/>
        <end position="144"/>
    </location>
</feature>
<dbReference type="OrthoDB" id="9788332at2"/>
<dbReference type="AlphaFoldDB" id="A0A2U2HM83"/>
<gene>
    <name evidence="2" type="ORF">C7C56_011320</name>
</gene>
<protein>
    <submittedName>
        <fullName evidence="2">DUF2141 domain-containing protein</fullName>
    </submittedName>
</protein>
<dbReference type="InterPro" id="IPR018673">
    <property type="entry name" value="DUF2141"/>
</dbReference>
<name>A0A2U2HM83_9BURK</name>
<accession>A0A2U2HM83</accession>
<proteinExistence type="predicted"/>
<comment type="caution">
    <text evidence="2">The sequence shown here is derived from an EMBL/GenBank/DDBJ whole genome shotgun (WGS) entry which is preliminary data.</text>
</comment>
<dbReference type="RefSeq" id="WP_106757511.1">
    <property type="nucleotide sequence ID" value="NZ_PXWF02000182.1"/>
</dbReference>
<evidence type="ECO:0000256" key="1">
    <source>
        <dbReference type="SAM" id="SignalP"/>
    </source>
</evidence>